<accession>A0ABT9VXC3</accession>
<comment type="caution">
    <text evidence="2">The sequence shown here is derived from an EMBL/GenBank/DDBJ whole genome shotgun (WGS) entry which is preliminary data.</text>
</comment>
<evidence type="ECO:0000313" key="2">
    <source>
        <dbReference type="EMBL" id="MDQ0165639.1"/>
    </source>
</evidence>
<keyword evidence="1" id="KW-0472">Membrane</keyword>
<dbReference type="RefSeq" id="WP_343834566.1">
    <property type="nucleotide sequence ID" value="NZ_BAAADK010000011.1"/>
</dbReference>
<gene>
    <name evidence="2" type="ORF">J2S11_001540</name>
</gene>
<feature type="transmembrane region" description="Helical" evidence="1">
    <location>
        <begin position="39"/>
        <end position="57"/>
    </location>
</feature>
<evidence type="ECO:0000256" key="1">
    <source>
        <dbReference type="SAM" id="Phobius"/>
    </source>
</evidence>
<dbReference type="EMBL" id="JAUSTY010000005">
    <property type="protein sequence ID" value="MDQ0165639.1"/>
    <property type="molecule type" value="Genomic_DNA"/>
</dbReference>
<name>A0ABT9VXC3_9BACI</name>
<sequence length="66" mass="7432">MNGIYFILAAVLGFFVTYAFLTFGRGLSFKLSVIYEYDILFALLAILTLGIVIWSSVRLVTLPNKH</sequence>
<feature type="transmembrane region" description="Helical" evidence="1">
    <location>
        <begin position="6"/>
        <end position="27"/>
    </location>
</feature>
<organism evidence="2 3">
    <name type="scientific">Caldalkalibacillus horti</name>
    <dbReference type="NCBI Taxonomy" id="77523"/>
    <lineage>
        <taxon>Bacteria</taxon>
        <taxon>Bacillati</taxon>
        <taxon>Bacillota</taxon>
        <taxon>Bacilli</taxon>
        <taxon>Bacillales</taxon>
        <taxon>Bacillaceae</taxon>
        <taxon>Caldalkalibacillus</taxon>
    </lineage>
</organism>
<protein>
    <submittedName>
        <fullName evidence="2">Uncharacterized protein</fullName>
    </submittedName>
</protein>
<keyword evidence="3" id="KW-1185">Reference proteome</keyword>
<proteinExistence type="predicted"/>
<dbReference type="Proteomes" id="UP001235840">
    <property type="component" value="Unassembled WGS sequence"/>
</dbReference>
<keyword evidence="1" id="KW-1133">Transmembrane helix</keyword>
<keyword evidence="1" id="KW-0812">Transmembrane</keyword>
<evidence type="ECO:0000313" key="3">
    <source>
        <dbReference type="Proteomes" id="UP001235840"/>
    </source>
</evidence>
<reference evidence="2 3" key="1">
    <citation type="submission" date="2023-07" db="EMBL/GenBank/DDBJ databases">
        <title>Genomic Encyclopedia of Type Strains, Phase IV (KMG-IV): sequencing the most valuable type-strain genomes for metagenomic binning, comparative biology and taxonomic classification.</title>
        <authorList>
            <person name="Goeker M."/>
        </authorList>
    </citation>
    <scope>NUCLEOTIDE SEQUENCE [LARGE SCALE GENOMIC DNA]</scope>
    <source>
        <strain evidence="2 3">DSM 12751</strain>
    </source>
</reference>